<keyword evidence="16" id="KW-0808">Transferase</keyword>
<evidence type="ECO:0000256" key="13">
    <source>
        <dbReference type="ARBA" id="ARBA00023136"/>
    </source>
</evidence>
<evidence type="ECO:0000256" key="6">
    <source>
        <dbReference type="ARBA" id="ARBA00022448"/>
    </source>
</evidence>
<evidence type="ECO:0000313" key="16">
    <source>
        <dbReference type="EMBL" id="GJT91393.1"/>
    </source>
</evidence>
<comment type="function">
    <text evidence="1">This is one of the chains of the nonenzymatic component (CF(0) subunit) of the mitochondrial ATPase complex.</text>
</comment>
<comment type="similarity">
    <text evidence="3">Belongs to the ATPase protein MI25 family.</text>
</comment>
<evidence type="ECO:0000256" key="8">
    <source>
        <dbReference type="ARBA" id="ARBA00022692"/>
    </source>
</evidence>
<dbReference type="PANTHER" id="PTHR37774">
    <property type="entry name" value="ATP SYNTHASE PROTEIN MI25-RELATED"/>
    <property type="match status" value="1"/>
</dbReference>
<dbReference type="GO" id="GO:0003964">
    <property type="term" value="F:RNA-directed DNA polymerase activity"/>
    <property type="evidence" value="ECO:0007669"/>
    <property type="project" value="UniProtKB-KW"/>
</dbReference>
<evidence type="ECO:0000313" key="17">
    <source>
        <dbReference type="Proteomes" id="UP001151760"/>
    </source>
</evidence>
<evidence type="ECO:0000256" key="14">
    <source>
        <dbReference type="ARBA" id="ARBA00023310"/>
    </source>
</evidence>
<feature type="compositionally biased region" description="Acidic residues" evidence="15">
    <location>
        <begin position="167"/>
        <end position="177"/>
    </location>
</feature>
<dbReference type="PANTHER" id="PTHR37774:SF4">
    <property type="entry name" value="ATP SYNTHASE PROTEIN MI25"/>
    <property type="match status" value="1"/>
</dbReference>
<keyword evidence="13" id="KW-0472">Membrane</keyword>
<proteinExistence type="inferred from homology"/>
<keyword evidence="16" id="KW-0695">RNA-directed DNA polymerase</keyword>
<reference evidence="16" key="2">
    <citation type="submission" date="2022-01" db="EMBL/GenBank/DDBJ databases">
        <authorList>
            <person name="Yamashiro T."/>
            <person name="Shiraishi A."/>
            <person name="Satake H."/>
            <person name="Nakayama K."/>
        </authorList>
    </citation>
    <scope>NUCLEOTIDE SEQUENCE</scope>
</reference>
<evidence type="ECO:0000256" key="3">
    <source>
        <dbReference type="ARBA" id="ARBA00009281"/>
    </source>
</evidence>
<dbReference type="InterPro" id="IPR008688">
    <property type="entry name" value="ATP_synth_Bsub_B/MI25"/>
</dbReference>
<comment type="caution">
    <text evidence="16">The sequence shown here is derived from an EMBL/GenBank/DDBJ whole genome shotgun (WGS) entry which is preliminary data.</text>
</comment>
<dbReference type="Pfam" id="PF05405">
    <property type="entry name" value="Mt_ATP-synt_B"/>
    <property type="match status" value="1"/>
</dbReference>
<evidence type="ECO:0000256" key="9">
    <source>
        <dbReference type="ARBA" id="ARBA00022781"/>
    </source>
</evidence>
<evidence type="ECO:0000256" key="2">
    <source>
        <dbReference type="ARBA" id="ARBA00004304"/>
    </source>
</evidence>
<evidence type="ECO:0000256" key="7">
    <source>
        <dbReference type="ARBA" id="ARBA00022547"/>
    </source>
</evidence>
<dbReference type="InterPro" id="IPR044988">
    <property type="entry name" value="MI25_plants"/>
</dbReference>
<protein>
    <recommendedName>
        <fullName evidence="5">ATP synthase protein MI25</fullName>
    </recommendedName>
</protein>
<organism evidence="16 17">
    <name type="scientific">Tanacetum coccineum</name>
    <dbReference type="NCBI Taxonomy" id="301880"/>
    <lineage>
        <taxon>Eukaryota</taxon>
        <taxon>Viridiplantae</taxon>
        <taxon>Streptophyta</taxon>
        <taxon>Embryophyta</taxon>
        <taxon>Tracheophyta</taxon>
        <taxon>Spermatophyta</taxon>
        <taxon>Magnoliopsida</taxon>
        <taxon>eudicotyledons</taxon>
        <taxon>Gunneridae</taxon>
        <taxon>Pentapetalae</taxon>
        <taxon>asterids</taxon>
        <taxon>campanulids</taxon>
        <taxon>Asterales</taxon>
        <taxon>Asteraceae</taxon>
        <taxon>Asteroideae</taxon>
        <taxon>Anthemideae</taxon>
        <taxon>Anthemidinae</taxon>
        <taxon>Tanacetum</taxon>
    </lineage>
</organism>
<dbReference type="Proteomes" id="UP001151760">
    <property type="component" value="Unassembled WGS sequence"/>
</dbReference>
<dbReference type="EMBL" id="BQNB010020014">
    <property type="protein sequence ID" value="GJT91393.1"/>
    <property type="molecule type" value="Genomic_DNA"/>
</dbReference>
<comment type="subcellular location">
    <subcellularLocation>
        <location evidence="2">Mitochondrion membrane</location>
        <topology evidence="2">Single-pass membrane protein</topology>
    </subcellularLocation>
</comment>
<keyword evidence="14" id="KW-0066">ATP synthesis</keyword>
<keyword evidence="16" id="KW-0548">Nucleotidyltransferase</keyword>
<evidence type="ECO:0000256" key="12">
    <source>
        <dbReference type="ARBA" id="ARBA00023128"/>
    </source>
</evidence>
<evidence type="ECO:0000256" key="15">
    <source>
        <dbReference type="SAM" id="MobiDB-lite"/>
    </source>
</evidence>
<evidence type="ECO:0000256" key="11">
    <source>
        <dbReference type="ARBA" id="ARBA00023065"/>
    </source>
</evidence>
<keyword evidence="8" id="KW-0812">Transmembrane</keyword>
<evidence type="ECO:0000256" key="5">
    <source>
        <dbReference type="ARBA" id="ARBA00017388"/>
    </source>
</evidence>
<keyword evidence="7" id="KW-0138">CF(0)</keyword>
<evidence type="ECO:0000256" key="4">
    <source>
        <dbReference type="ARBA" id="ARBA00011648"/>
    </source>
</evidence>
<evidence type="ECO:0000256" key="10">
    <source>
        <dbReference type="ARBA" id="ARBA00022989"/>
    </source>
</evidence>
<name>A0ABQ5HU48_9ASTR</name>
<accession>A0ABQ5HU48</accession>
<evidence type="ECO:0000256" key="1">
    <source>
        <dbReference type="ARBA" id="ARBA00003096"/>
    </source>
</evidence>
<keyword evidence="12" id="KW-0496">Mitochondrion</keyword>
<feature type="region of interest" description="Disordered" evidence="15">
    <location>
        <begin position="152"/>
        <end position="226"/>
    </location>
</feature>
<feature type="compositionally biased region" description="Acidic residues" evidence="15">
    <location>
        <begin position="185"/>
        <end position="221"/>
    </location>
</feature>
<keyword evidence="11" id="KW-0406">Ion transport</keyword>
<keyword evidence="17" id="KW-1185">Reference proteome</keyword>
<sequence length="474" mass="52510">MARSVPTYKKTVQAFLCRNLNVKSATLPNATSSRRNHLQDDLVIDFHFSVRERFVPGSTLKASLYTVMSDFEDSTVTYTEVSSPFEDLSNIGSPGVVGPEYEGLPWMLDDLYVQVILQAPPSSDYVPGPEEPEQALPLPVYVFLAEEQPLPTALSPITDTPGYIADLDPEEDPEEDPTNYPADRGDDDYDEDESSDDDEDDVDIEEDEGGGGETESFETDESAATTAPHSIYSVIARISIRPQTPVLLPSDTEIPSPPLPVLPPPPASPTYPLGYRAAMIRLRVEALSTSHSPSPHIILSHTRADTPPSDTPPLGTPPLLPIPLPTSSPPLHLLSTDHRADRPEVTLLPRKRLGIALGSRYEVGESSSAPTARPPGGFRADYGFVSTMNMEIMRDLERDVEFATRVRQDTEEIYVRLDDEQTERQLMAGWLNMLYRDRHAHARTTLLMKREARMSREAWGRSMDASNLVLGFLI</sequence>
<keyword evidence="6" id="KW-0813">Transport</keyword>
<keyword evidence="9" id="KW-0375">Hydrogen ion transport</keyword>
<comment type="subunit">
    <text evidence="4">F-type ATPases have 2 components, CF(1) - the catalytic core - and CF(0) - the membrane proton channel. CF(1) has five subunits: alpha(3), beta(3), gamma(1), delta(1), epsilon(1). CF(0) has three main subunits: a, b and c.</text>
</comment>
<gene>
    <name evidence="16" type="ORF">Tco_1080238</name>
</gene>
<reference evidence="16" key="1">
    <citation type="journal article" date="2022" name="Int. J. Mol. Sci.">
        <title>Draft Genome of Tanacetum Coccineum: Genomic Comparison of Closely Related Tanacetum-Family Plants.</title>
        <authorList>
            <person name="Yamashiro T."/>
            <person name="Shiraishi A."/>
            <person name="Nakayama K."/>
            <person name="Satake H."/>
        </authorList>
    </citation>
    <scope>NUCLEOTIDE SEQUENCE</scope>
</reference>
<keyword evidence="10" id="KW-1133">Transmembrane helix</keyword>